<dbReference type="Proteomes" id="UP000789759">
    <property type="component" value="Unassembled WGS sequence"/>
</dbReference>
<dbReference type="AlphaFoldDB" id="A0A9N9P133"/>
<name>A0A9N9P133_9GLOM</name>
<comment type="caution">
    <text evidence="1">The sequence shown here is derived from an EMBL/GenBank/DDBJ whole genome shotgun (WGS) entry which is preliminary data.</text>
</comment>
<proteinExistence type="predicted"/>
<reference evidence="1" key="1">
    <citation type="submission" date="2021-06" db="EMBL/GenBank/DDBJ databases">
        <authorList>
            <person name="Kallberg Y."/>
            <person name="Tangrot J."/>
            <person name="Rosling A."/>
        </authorList>
    </citation>
    <scope>NUCLEOTIDE SEQUENCE</scope>
    <source>
        <strain evidence="1">FL966</strain>
    </source>
</reference>
<accession>A0A9N9P133</accession>
<keyword evidence="2" id="KW-1185">Reference proteome</keyword>
<dbReference type="EMBL" id="CAJVQA010023406">
    <property type="protein sequence ID" value="CAG8778306.1"/>
    <property type="molecule type" value="Genomic_DNA"/>
</dbReference>
<protein>
    <submittedName>
        <fullName evidence="1">12638_t:CDS:1</fullName>
    </submittedName>
</protein>
<evidence type="ECO:0000313" key="1">
    <source>
        <dbReference type="EMBL" id="CAG8778306.1"/>
    </source>
</evidence>
<sequence length="80" mass="9423">AINFLIPKLIDTDFLAHVIIYFNCTYNESSNYSTITKFYKEKALPEAKAILHKKFYIKFKIPTSITELLFLEQEEQAPFQ</sequence>
<organism evidence="1 2">
    <name type="scientific">Cetraspora pellucida</name>
    <dbReference type="NCBI Taxonomy" id="1433469"/>
    <lineage>
        <taxon>Eukaryota</taxon>
        <taxon>Fungi</taxon>
        <taxon>Fungi incertae sedis</taxon>
        <taxon>Mucoromycota</taxon>
        <taxon>Glomeromycotina</taxon>
        <taxon>Glomeromycetes</taxon>
        <taxon>Diversisporales</taxon>
        <taxon>Gigasporaceae</taxon>
        <taxon>Cetraspora</taxon>
    </lineage>
</organism>
<evidence type="ECO:0000313" key="2">
    <source>
        <dbReference type="Proteomes" id="UP000789759"/>
    </source>
</evidence>
<feature type="non-terminal residue" evidence="1">
    <location>
        <position position="1"/>
    </location>
</feature>
<gene>
    <name evidence="1" type="ORF">CPELLU_LOCUS16244</name>
</gene>